<evidence type="ECO:0000313" key="3">
    <source>
        <dbReference type="Proteomes" id="UP000499080"/>
    </source>
</evidence>
<evidence type="ECO:0000313" key="2">
    <source>
        <dbReference type="EMBL" id="GBM39700.1"/>
    </source>
</evidence>
<comment type="caution">
    <text evidence="2">The sequence shown here is derived from an EMBL/GenBank/DDBJ whole genome shotgun (WGS) entry which is preliminary data.</text>
</comment>
<evidence type="ECO:0000256" key="1">
    <source>
        <dbReference type="SAM" id="MobiDB-lite"/>
    </source>
</evidence>
<sequence>MDIPRDSEQRADDNDGILFLPHHANFRMFDPRYRISCPLGPRTQRFFSELIPNLNPPDPKTRTTTNYDGSHDMASGKILPAVSDRCPWNHGPRLEQKLL</sequence>
<protein>
    <submittedName>
        <fullName evidence="2">Uncharacterized protein</fullName>
    </submittedName>
</protein>
<feature type="region of interest" description="Disordered" evidence="1">
    <location>
        <begin position="49"/>
        <end position="74"/>
    </location>
</feature>
<reference evidence="2 3" key="1">
    <citation type="journal article" date="2019" name="Sci. Rep.">
        <title>Orb-weaving spider Araneus ventricosus genome elucidates the spidroin gene catalogue.</title>
        <authorList>
            <person name="Kono N."/>
            <person name="Nakamura H."/>
            <person name="Ohtoshi R."/>
            <person name="Moran D.A.P."/>
            <person name="Shinohara A."/>
            <person name="Yoshida Y."/>
            <person name="Fujiwara M."/>
            <person name="Mori M."/>
            <person name="Tomita M."/>
            <person name="Arakawa K."/>
        </authorList>
    </citation>
    <scope>NUCLEOTIDE SEQUENCE [LARGE SCALE GENOMIC DNA]</scope>
</reference>
<accession>A0A4Y2FDS1</accession>
<organism evidence="2 3">
    <name type="scientific">Araneus ventricosus</name>
    <name type="common">Orbweaver spider</name>
    <name type="synonym">Epeira ventricosa</name>
    <dbReference type="NCBI Taxonomy" id="182803"/>
    <lineage>
        <taxon>Eukaryota</taxon>
        <taxon>Metazoa</taxon>
        <taxon>Ecdysozoa</taxon>
        <taxon>Arthropoda</taxon>
        <taxon>Chelicerata</taxon>
        <taxon>Arachnida</taxon>
        <taxon>Araneae</taxon>
        <taxon>Araneomorphae</taxon>
        <taxon>Entelegynae</taxon>
        <taxon>Araneoidea</taxon>
        <taxon>Araneidae</taxon>
        <taxon>Araneus</taxon>
    </lineage>
</organism>
<dbReference type="AlphaFoldDB" id="A0A4Y2FDS1"/>
<name>A0A4Y2FDS1_ARAVE</name>
<keyword evidence="3" id="KW-1185">Reference proteome</keyword>
<dbReference type="EMBL" id="BGPR01000905">
    <property type="protein sequence ID" value="GBM39700.1"/>
    <property type="molecule type" value="Genomic_DNA"/>
</dbReference>
<gene>
    <name evidence="2" type="ORF">AVEN_47507_1</name>
</gene>
<proteinExistence type="predicted"/>
<dbReference type="Proteomes" id="UP000499080">
    <property type="component" value="Unassembled WGS sequence"/>
</dbReference>